<reference evidence="2 3" key="1">
    <citation type="journal article" date="2019" name="Sci. Rep.">
        <title>Orb-weaving spider Araneus ventricosus genome elucidates the spidroin gene catalogue.</title>
        <authorList>
            <person name="Kono N."/>
            <person name="Nakamura H."/>
            <person name="Ohtoshi R."/>
            <person name="Moran D.A.P."/>
            <person name="Shinohara A."/>
            <person name="Yoshida Y."/>
            <person name="Fujiwara M."/>
            <person name="Mori M."/>
            <person name="Tomita M."/>
            <person name="Arakawa K."/>
        </authorList>
    </citation>
    <scope>NUCLEOTIDE SEQUENCE [LARGE SCALE GENOMIC DNA]</scope>
</reference>
<evidence type="ECO:0000313" key="3">
    <source>
        <dbReference type="Proteomes" id="UP000499080"/>
    </source>
</evidence>
<comment type="caution">
    <text evidence="2">The sequence shown here is derived from an EMBL/GenBank/DDBJ whole genome shotgun (WGS) entry which is preliminary data.</text>
</comment>
<accession>A0A4Y2RQE1</accession>
<organism evidence="2 3">
    <name type="scientific">Araneus ventricosus</name>
    <name type="common">Orbweaver spider</name>
    <name type="synonym">Epeira ventricosa</name>
    <dbReference type="NCBI Taxonomy" id="182803"/>
    <lineage>
        <taxon>Eukaryota</taxon>
        <taxon>Metazoa</taxon>
        <taxon>Ecdysozoa</taxon>
        <taxon>Arthropoda</taxon>
        <taxon>Chelicerata</taxon>
        <taxon>Arachnida</taxon>
        <taxon>Araneae</taxon>
        <taxon>Araneomorphae</taxon>
        <taxon>Entelegynae</taxon>
        <taxon>Araneoidea</taxon>
        <taxon>Araneidae</taxon>
        <taxon>Araneus</taxon>
    </lineage>
</organism>
<sequence>MKVHVILSPLVFKCGKGVAKFERHYHKLPKSLSGGESCHFSIFRSDLNVPISASPMSRTIGFRSKHPGCRLFAASCYMPDLISNPLHPSISLNVTFLRF</sequence>
<name>A0A4Y2RQE1_ARAVE</name>
<dbReference type="EMBL" id="BGPR01014398">
    <property type="protein sequence ID" value="GBN65039.1"/>
    <property type="molecule type" value="Genomic_DNA"/>
</dbReference>
<dbReference type="Proteomes" id="UP000499080">
    <property type="component" value="Unassembled WGS sequence"/>
</dbReference>
<proteinExistence type="predicted"/>
<dbReference type="AlphaFoldDB" id="A0A4Y2RQE1"/>
<evidence type="ECO:0000313" key="2">
    <source>
        <dbReference type="EMBL" id="GBN78042.1"/>
    </source>
</evidence>
<evidence type="ECO:0000313" key="1">
    <source>
        <dbReference type="EMBL" id="GBN65039.1"/>
    </source>
</evidence>
<gene>
    <name evidence="1" type="ORF">AVEN_117854_1</name>
    <name evidence="2" type="ORF">AVEN_180749_1</name>
</gene>
<keyword evidence="3" id="KW-1185">Reference proteome</keyword>
<dbReference type="EMBL" id="BGPR01018020">
    <property type="protein sequence ID" value="GBN78042.1"/>
    <property type="molecule type" value="Genomic_DNA"/>
</dbReference>
<protein>
    <submittedName>
        <fullName evidence="2">Uncharacterized protein</fullName>
    </submittedName>
</protein>